<name>A0AAE1VN32_9SOLA</name>
<reference evidence="1" key="1">
    <citation type="submission" date="2023-12" db="EMBL/GenBank/DDBJ databases">
        <title>Genome assembly of Anisodus tanguticus.</title>
        <authorList>
            <person name="Wang Y.-J."/>
        </authorList>
    </citation>
    <scope>NUCLEOTIDE SEQUENCE</scope>
    <source>
        <strain evidence="1">KB-2021</strain>
        <tissue evidence="1">Leaf</tissue>
    </source>
</reference>
<dbReference type="EMBL" id="JAVYJV010000005">
    <property type="protein sequence ID" value="KAK4370151.1"/>
    <property type="molecule type" value="Genomic_DNA"/>
</dbReference>
<keyword evidence="2" id="KW-1185">Reference proteome</keyword>
<dbReference type="Proteomes" id="UP001291623">
    <property type="component" value="Unassembled WGS sequence"/>
</dbReference>
<comment type="caution">
    <text evidence="1">The sequence shown here is derived from an EMBL/GenBank/DDBJ whole genome shotgun (WGS) entry which is preliminary data.</text>
</comment>
<proteinExistence type="predicted"/>
<evidence type="ECO:0000313" key="1">
    <source>
        <dbReference type="EMBL" id="KAK4370151.1"/>
    </source>
</evidence>
<accession>A0AAE1VN32</accession>
<organism evidence="1 2">
    <name type="scientific">Anisodus tanguticus</name>
    <dbReference type="NCBI Taxonomy" id="243964"/>
    <lineage>
        <taxon>Eukaryota</taxon>
        <taxon>Viridiplantae</taxon>
        <taxon>Streptophyta</taxon>
        <taxon>Embryophyta</taxon>
        <taxon>Tracheophyta</taxon>
        <taxon>Spermatophyta</taxon>
        <taxon>Magnoliopsida</taxon>
        <taxon>eudicotyledons</taxon>
        <taxon>Gunneridae</taxon>
        <taxon>Pentapetalae</taxon>
        <taxon>asterids</taxon>
        <taxon>lamiids</taxon>
        <taxon>Solanales</taxon>
        <taxon>Solanaceae</taxon>
        <taxon>Solanoideae</taxon>
        <taxon>Hyoscyameae</taxon>
        <taxon>Anisodus</taxon>
    </lineage>
</organism>
<evidence type="ECO:0000313" key="2">
    <source>
        <dbReference type="Proteomes" id="UP001291623"/>
    </source>
</evidence>
<dbReference type="AlphaFoldDB" id="A0AAE1VN32"/>
<gene>
    <name evidence="1" type="ORF">RND71_009626</name>
</gene>
<sequence length="129" mass="14836">MKLNLRLAPRLLQDIREDSQAPRPFDPAESRKTLGRQRHMRVELLRKATTQLKRRDTYSQISAHRKEALLLSRRLKKQDSIRHNVLENSTAVAPEQSTSSWYNADFLKQAALTTTLAEKASPAFKHSSD</sequence>
<protein>
    <submittedName>
        <fullName evidence="1">Uncharacterized protein</fullName>
    </submittedName>
</protein>